<dbReference type="SUPFAM" id="SSF47802">
    <property type="entry name" value="DNA polymerase beta, N-terminal domain-like"/>
    <property type="match status" value="1"/>
</dbReference>
<dbReference type="SMART" id="SM00483">
    <property type="entry name" value="POLXc"/>
    <property type="match status" value="1"/>
</dbReference>
<evidence type="ECO:0000256" key="5">
    <source>
        <dbReference type="ARBA" id="ARBA00022679"/>
    </source>
</evidence>
<dbReference type="PRINTS" id="PR00869">
    <property type="entry name" value="DNAPOLX"/>
</dbReference>
<keyword evidence="5" id="KW-0808">Transferase</keyword>
<dbReference type="Pfam" id="PF10391">
    <property type="entry name" value="DNA_pol_lambd_f"/>
    <property type="match status" value="1"/>
</dbReference>
<evidence type="ECO:0000256" key="10">
    <source>
        <dbReference type="ARBA" id="ARBA00023204"/>
    </source>
</evidence>
<reference evidence="16" key="1">
    <citation type="submission" date="2023-03" db="EMBL/GenBank/DDBJ databases">
        <title>Massive genome expansion in bonnet fungi (Mycena s.s.) driven by repeated elements and novel gene families across ecological guilds.</title>
        <authorList>
            <consortium name="Lawrence Berkeley National Laboratory"/>
            <person name="Harder C.B."/>
            <person name="Miyauchi S."/>
            <person name="Viragh M."/>
            <person name="Kuo A."/>
            <person name="Thoen E."/>
            <person name="Andreopoulos B."/>
            <person name="Lu D."/>
            <person name="Skrede I."/>
            <person name="Drula E."/>
            <person name="Henrissat B."/>
            <person name="Morin E."/>
            <person name="Kohler A."/>
            <person name="Barry K."/>
            <person name="LaButti K."/>
            <person name="Morin E."/>
            <person name="Salamov A."/>
            <person name="Lipzen A."/>
            <person name="Mereny Z."/>
            <person name="Hegedus B."/>
            <person name="Baldrian P."/>
            <person name="Stursova M."/>
            <person name="Weitz H."/>
            <person name="Taylor A."/>
            <person name="Grigoriev I.V."/>
            <person name="Nagy L.G."/>
            <person name="Martin F."/>
            <person name="Kauserud H."/>
        </authorList>
    </citation>
    <scope>NUCLEOTIDE SEQUENCE</scope>
    <source>
        <strain evidence="16">9284</strain>
    </source>
</reference>
<dbReference type="Gene3D" id="3.30.460.10">
    <property type="entry name" value="Beta Polymerase, domain 2"/>
    <property type="match status" value="1"/>
</dbReference>
<dbReference type="SUPFAM" id="SSF81585">
    <property type="entry name" value="PsbU/PolX domain-like"/>
    <property type="match status" value="1"/>
</dbReference>
<dbReference type="Pfam" id="PF14792">
    <property type="entry name" value="DNA_pol_B_palm"/>
    <property type="match status" value="1"/>
</dbReference>
<feature type="compositionally biased region" description="Polar residues" evidence="14">
    <location>
        <begin position="612"/>
        <end position="622"/>
    </location>
</feature>
<evidence type="ECO:0000256" key="13">
    <source>
        <dbReference type="PIRSR" id="PIRSR622312-50"/>
    </source>
</evidence>
<dbReference type="InterPro" id="IPR027421">
    <property type="entry name" value="DNA_pol_lamdba_lyase_dom_sf"/>
</dbReference>
<comment type="catalytic activity">
    <reaction evidence="12">
        <text>DNA(n) + a 2'-deoxyribonucleoside 5'-triphosphate = DNA(n+1) + diphosphate</text>
        <dbReference type="Rhea" id="RHEA:22508"/>
        <dbReference type="Rhea" id="RHEA-COMP:17339"/>
        <dbReference type="Rhea" id="RHEA-COMP:17340"/>
        <dbReference type="ChEBI" id="CHEBI:33019"/>
        <dbReference type="ChEBI" id="CHEBI:61560"/>
        <dbReference type="ChEBI" id="CHEBI:173112"/>
        <dbReference type="EC" id="2.7.7.7"/>
    </reaction>
</comment>
<feature type="compositionally biased region" description="Polar residues" evidence="14">
    <location>
        <begin position="361"/>
        <end position="373"/>
    </location>
</feature>
<dbReference type="InterPro" id="IPR022312">
    <property type="entry name" value="DNA_pol_X"/>
</dbReference>
<evidence type="ECO:0000256" key="3">
    <source>
        <dbReference type="ARBA" id="ARBA00016513"/>
    </source>
</evidence>
<dbReference type="PANTHER" id="PTHR11276:SF28">
    <property type="entry name" value="DNA POLYMERASE LAMBDA"/>
    <property type="match status" value="1"/>
</dbReference>
<keyword evidence="9" id="KW-0239">DNA-directed DNA polymerase</keyword>
<evidence type="ECO:0000256" key="11">
    <source>
        <dbReference type="ARBA" id="ARBA00023239"/>
    </source>
</evidence>
<feature type="compositionally biased region" description="Basic and acidic residues" evidence="14">
    <location>
        <begin position="582"/>
        <end position="608"/>
    </location>
</feature>
<accession>A0AAD7BRF6</accession>
<proteinExistence type="predicted"/>
<dbReference type="EMBL" id="JARKIF010000010">
    <property type="protein sequence ID" value="KAJ7628647.1"/>
    <property type="molecule type" value="Genomic_DNA"/>
</dbReference>
<feature type="compositionally biased region" description="Basic and acidic residues" evidence="14">
    <location>
        <begin position="690"/>
        <end position="702"/>
    </location>
</feature>
<keyword evidence="17" id="KW-1185">Reference proteome</keyword>
<dbReference type="InterPro" id="IPR036420">
    <property type="entry name" value="BRCT_dom_sf"/>
</dbReference>
<dbReference type="InterPro" id="IPR001357">
    <property type="entry name" value="BRCT_dom"/>
</dbReference>
<feature type="compositionally biased region" description="Basic and acidic residues" evidence="14">
    <location>
        <begin position="251"/>
        <end position="273"/>
    </location>
</feature>
<dbReference type="Pfam" id="PF14716">
    <property type="entry name" value="HHH_8"/>
    <property type="match status" value="1"/>
</dbReference>
<protein>
    <recommendedName>
        <fullName evidence="3">DNA polymerase lambda</fullName>
        <ecNumber evidence="2">2.7.7.7</ecNumber>
    </recommendedName>
</protein>
<dbReference type="SUPFAM" id="SSF52113">
    <property type="entry name" value="BRCT domain"/>
    <property type="match status" value="1"/>
</dbReference>
<dbReference type="InterPro" id="IPR043519">
    <property type="entry name" value="NT_sf"/>
</dbReference>
<dbReference type="Gene3D" id="1.10.150.20">
    <property type="entry name" value="5' to 3' exonuclease, C-terminal subdomain"/>
    <property type="match status" value="1"/>
</dbReference>
<dbReference type="PANTHER" id="PTHR11276">
    <property type="entry name" value="DNA POLYMERASE TYPE-X FAMILY MEMBER"/>
    <property type="match status" value="1"/>
</dbReference>
<sequence length="1071" mass="119084">MDIDIDAFFKEREQHRNEPEDDEDEFLARMQRIRNPAFPTYSFHYDDIKMDLDDSFDQGEDPSTRNVGPSKTNAGRDSQSNRMTMEGVEPSHPKHATEMRLSNEAPISAMPGRDRGLVTRTRKLEPHDTEEDVHTRSVSPEKAARKSPRRSKPAPAPLRASSPPSIPQITIRSTKLKQPEKVVLEDSLIIPDCEDSSDGGSGMKTPTKLQSTKAEMKTPLMPPKSLKSTRKSPRLSNTASSPPPLPKLNLKRKESPTKPEQPSRKKVALDERLFAPLSPKPKPRAKKPEKPVAAPATIDLSMDTDPIKEPDFSVAVSRFEPEAESTQPQKPLGAASTFLEIEELIDRRTREKKLLKAASRGSKSTVASTSNVTKPKPKPLKGEESIILISSPPAGTPASEPNNVIVPIKASTSKAKTKAKEAKPVPGPKPAPLKKGSAASKKKEKEKILPKDYAQRLQDNPPPLAKRKSDQYLRGMHLFYCGGDMTFASEKTMKRMDLIKHHGGELSPTFDPDVVTHIVVDAHLRPFLRSAGVQKLKEIPEWIPIISWNWVAQGAEGHYFEYAVFKDRIAPVVMPQRPGKGKGKERASDGDLKADESRISDFTQDKKGAANNHDSVADQPNTKPGLMLSPPASPKASGSGGKGKGKVQVEDKDDPLAEFYKQAREEQSAEVELGLYKRGGGCVDVVDVDPADKQKENGRRDDETDGSDVESPPQQPKNSKKAQKNRGWTCDSKNVQPLKNGPNEDIAKKFEILKRLHEAKMGKDHYWKVRSYLNSIGPIRCHPTRIKSYEEARTIPFVGHKTALKIMEIVKTGKLRRIDYEDTPDVKVRAMFQNIYGVGPKTAHQWYAAGLRTLGDLLAGRGGVTLNPGQRIGIQYYDDIQERMPRTEAKALFDIIKPVALAIDLKLEIEIMGSYRRGKADCGDIDIMITRNPDDGGTHAGVLRRLLNALHKKKIIEEDLALPEDPNGEEAIYRGLCHLPEPGSKRRRIDFLTVPWKNRGGGLVFNRAIRLKANVMGYSLNQRGLFEGVVRDPNDRQVKTNTGTCIAGETEEEIFRMLDVPFQAPHERVRG</sequence>
<dbReference type="PROSITE" id="PS50172">
    <property type="entry name" value="BRCT"/>
    <property type="match status" value="1"/>
</dbReference>
<dbReference type="InterPro" id="IPR002008">
    <property type="entry name" value="DNA_pol_X_beta-like"/>
</dbReference>
<keyword evidence="4" id="KW-0237">DNA synthesis</keyword>
<dbReference type="InterPro" id="IPR029398">
    <property type="entry name" value="PolB_thumb"/>
</dbReference>
<dbReference type="Pfam" id="PF14791">
    <property type="entry name" value="DNA_pol_B_thumb"/>
    <property type="match status" value="1"/>
</dbReference>
<gene>
    <name evidence="16" type="ORF">FB45DRAFT_918865</name>
</gene>
<keyword evidence="11" id="KW-0456">Lyase</keyword>
<feature type="compositionally biased region" description="Basic and acidic residues" evidence="14">
    <location>
        <begin position="112"/>
        <end position="135"/>
    </location>
</feature>
<dbReference type="CDD" id="cd00027">
    <property type="entry name" value="BRCT"/>
    <property type="match status" value="1"/>
</dbReference>
<feature type="region of interest" description="Disordered" evidence="14">
    <location>
        <begin position="318"/>
        <end position="337"/>
    </location>
</feature>
<keyword evidence="7" id="KW-0235">DNA replication</keyword>
<feature type="domain" description="BRCT" evidence="15">
    <location>
        <begin position="468"/>
        <end position="553"/>
    </location>
</feature>
<comment type="cofactor">
    <cofactor evidence="1">
        <name>Mn(2+)</name>
        <dbReference type="ChEBI" id="CHEBI:29035"/>
    </cofactor>
</comment>
<feature type="region of interest" description="Disordered" evidence="14">
    <location>
        <begin position="1"/>
        <end position="24"/>
    </location>
</feature>
<feature type="region of interest" description="Disordered" evidence="14">
    <location>
        <begin position="52"/>
        <end position="308"/>
    </location>
</feature>
<dbReference type="PRINTS" id="PR00870">
    <property type="entry name" value="DNAPOLXBETA"/>
</dbReference>
<evidence type="ECO:0000313" key="16">
    <source>
        <dbReference type="EMBL" id="KAJ7628647.1"/>
    </source>
</evidence>
<dbReference type="InterPro" id="IPR018944">
    <property type="entry name" value="DNA_pol_lambd_fingers_domain"/>
</dbReference>
<evidence type="ECO:0000256" key="12">
    <source>
        <dbReference type="ARBA" id="ARBA00049244"/>
    </source>
</evidence>
<keyword evidence="8" id="KW-0227">DNA damage</keyword>
<keyword evidence="6" id="KW-0548">Nucleotidyltransferase</keyword>
<dbReference type="Gene3D" id="1.10.150.110">
    <property type="entry name" value="DNA polymerase beta, N-terminal domain-like"/>
    <property type="match status" value="1"/>
</dbReference>
<evidence type="ECO:0000256" key="9">
    <source>
        <dbReference type="ARBA" id="ARBA00022932"/>
    </source>
</evidence>
<evidence type="ECO:0000256" key="1">
    <source>
        <dbReference type="ARBA" id="ARBA00001936"/>
    </source>
</evidence>
<dbReference type="AlphaFoldDB" id="A0AAD7BRF6"/>
<evidence type="ECO:0000256" key="4">
    <source>
        <dbReference type="ARBA" id="ARBA00022634"/>
    </source>
</evidence>
<feature type="compositionally biased region" description="Polar residues" evidence="14">
    <location>
        <begin position="64"/>
        <end position="83"/>
    </location>
</feature>
<evidence type="ECO:0000313" key="17">
    <source>
        <dbReference type="Proteomes" id="UP001221142"/>
    </source>
</evidence>
<dbReference type="GO" id="GO:0003677">
    <property type="term" value="F:DNA binding"/>
    <property type="evidence" value="ECO:0007669"/>
    <property type="project" value="InterPro"/>
</dbReference>
<evidence type="ECO:0000256" key="6">
    <source>
        <dbReference type="ARBA" id="ARBA00022695"/>
    </source>
</evidence>
<dbReference type="GO" id="GO:0003887">
    <property type="term" value="F:DNA-directed DNA polymerase activity"/>
    <property type="evidence" value="ECO:0007669"/>
    <property type="project" value="UniProtKB-KW"/>
</dbReference>
<dbReference type="InterPro" id="IPR037160">
    <property type="entry name" value="DNA_Pol_thumb_sf"/>
</dbReference>
<feature type="region of interest" description="Disordered" evidence="14">
    <location>
        <begin position="574"/>
        <end position="648"/>
    </location>
</feature>
<dbReference type="EC" id="2.7.7.7" evidence="2"/>
<feature type="compositionally biased region" description="Basic and acidic residues" evidence="14">
    <location>
        <begin position="89"/>
        <end position="98"/>
    </location>
</feature>
<evidence type="ECO:0000256" key="7">
    <source>
        <dbReference type="ARBA" id="ARBA00022705"/>
    </source>
</evidence>
<evidence type="ECO:0000256" key="2">
    <source>
        <dbReference type="ARBA" id="ARBA00012417"/>
    </source>
</evidence>
<organism evidence="16 17">
    <name type="scientific">Roridomyces roridus</name>
    <dbReference type="NCBI Taxonomy" id="1738132"/>
    <lineage>
        <taxon>Eukaryota</taxon>
        <taxon>Fungi</taxon>
        <taxon>Dikarya</taxon>
        <taxon>Basidiomycota</taxon>
        <taxon>Agaricomycotina</taxon>
        <taxon>Agaricomycetes</taxon>
        <taxon>Agaricomycetidae</taxon>
        <taxon>Agaricales</taxon>
        <taxon>Marasmiineae</taxon>
        <taxon>Mycenaceae</taxon>
        <taxon>Roridomyces</taxon>
    </lineage>
</organism>
<dbReference type="InterPro" id="IPR002054">
    <property type="entry name" value="DNA-dir_DNA_pol_X"/>
</dbReference>
<dbReference type="Gene3D" id="3.40.50.10190">
    <property type="entry name" value="BRCT domain"/>
    <property type="match status" value="1"/>
</dbReference>
<dbReference type="Gene3D" id="3.30.210.10">
    <property type="entry name" value="DNA polymerase, thumb domain"/>
    <property type="match status" value="1"/>
</dbReference>
<feature type="region of interest" description="Disordered" evidence="14">
    <location>
        <begin position="683"/>
        <end position="742"/>
    </location>
</feature>
<dbReference type="GO" id="GO:0006303">
    <property type="term" value="P:double-strand break repair via nonhomologous end joining"/>
    <property type="evidence" value="ECO:0007669"/>
    <property type="project" value="TreeGrafter"/>
</dbReference>
<dbReference type="InterPro" id="IPR010996">
    <property type="entry name" value="HHH_MUS81"/>
</dbReference>
<feature type="region of interest" description="Disordered" evidence="14">
    <location>
        <begin position="352"/>
        <end position="468"/>
    </location>
</feature>
<feature type="compositionally biased region" description="Basic and acidic residues" evidence="14">
    <location>
        <begin position="441"/>
        <end position="454"/>
    </location>
</feature>
<name>A0AAD7BRF6_9AGAR</name>
<dbReference type="SUPFAM" id="SSF81301">
    <property type="entry name" value="Nucleotidyltransferase"/>
    <property type="match status" value="1"/>
</dbReference>
<evidence type="ECO:0000256" key="8">
    <source>
        <dbReference type="ARBA" id="ARBA00022763"/>
    </source>
</evidence>
<dbReference type="GO" id="GO:0016829">
    <property type="term" value="F:lyase activity"/>
    <property type="evidence" value="ECO:0007669"/>
    <property type="project" value="UniProtKB-KW"/>
</dbReference>
<dbReference type="InterPro" id="IPR028207">
    <property type="entry name" value="DNA_pol_B_palm_palm"/>
</dbReference>
<dbReference type="Proteomes" id="UP001221142">
    <property type="component" value="Unassembled WGS sequence"/>
</dbReference>
<dbReference type="GO" id="GO:0005634">
    <property type="term" value="C:nucleus"/>
    <property type="evidence" value="ECO:0007669"/>
    <property type="project" value="TreeGrafter"/>
</dbReference>
<evidence type="ECO:0000256" key="14">
    <source>
        <dbReference type="SAM" id="MobiDB-lite"/>
    </source>
</evidence>
<keyword evidence="10" id="KW-0234">DNA repair</keyword>
<dbReference type="CDD" id="cd00141">
    <property type="entry name" value="NT_POLXc"/>
    <property type="match status" value="1"/>
</dbReference>
<feature type="active site" description="Nucleophile; Schiff-base intermediate with DNA; for 5'-dRP lyase activity" evidence="13">
    <location>
        <position position="805"/>
    </location>
</feature>
<comment type="caution">
    <text evidence="16">The sequence shown here is derived from an EMBL/GenBank/DDBJ whole genome shotgun (WGS) entry which is preliminary data.</text>
</comment>
<evidence type="ECO:0000259" key="15">
    <source>
        <dbReference type="PROSITE" id="PS50172"/>
    </source>
</evidence>
<feature type="compositionally biased region" description="Basic and acidic residues" evidence="14">
    <location>
        <begin position="7"/>
        <end position="18"/>
    </location>
</feature>